<keyword evidence="1" id="KW-0805">Transcription regulation</keyword>
<dbReference type="InterPro" id="IPR018356">
    <property type="entry name" value="Tscrpt_reg_HTH_DeoR_CS"/>
</dbReference>
<dbReference type="PROSITE" id="PS00894">
    <property type="entry name" value="HTH_DEOR_1"/>
    <property type="match status" value="1"/>
</dbReference>
<reference evidence="6 7" key="1">
    <citation type="journal article" date="2015" name="Stand. Genomic Sci.">
        <title>Genomic Encyclopedia of Bacterial and Archaeal Type Strains, Phase III: the genomes of soil and plant-associated and newly described type strains.</title>
        <authorList>
            <person name="Whitman W.B."/>
            <person name="Woyke T."/>
            <person name="Klenk H.P."/>
            <person name="Zhou Y."/>
            <person name="Lilburn T.G."/>
            <person name="Beck B.J."/>
            <person name="De Vos P."/>
            <person name="Vandamme P."/>
            <person name="Eisen J.A."/>
            <person name="Garrity G."/>
            <person name="Hugenholtz P."/>
            <person name="Kyrpides N.C."/>
        </authorList>
    </citation>
    <scope>NUCLEOTIDE SEQUENCE [LARGE SCALE GENOMIC DNA]</scope>
    <source>
        <strain evidence="6 7">VKM Ac-2541</strain>
    </source>
</reference>
<dbReference type="PANTHER" id="PTHR30146:SF155">
    <property type="entry name" value="ALANINE RACEMASE"/>
    <property type="match status" value="1"/>
</dbReference>
<dbReference type="GO" id="GO:0000976">
    <property type="term" value="F:transcription cis-regulatory region binding"/>
    <property type="evidence" value="ECO:0007669"/>
    <property type="project" value="TreeGrafter"/>
</dbReference>
<dbReference type="PRINTS" id="PR00037">
    <property type="entry name" value="HTHLACR"/>
</dbReference>
<evidence type="ECO:0000313" key="7">
    <source>
        <dbReference type="Proteomes" id="UP000295573"/>
    </source>
</evidence>
<dbReference type="InterPro" id="IPR046335">
    <property type="entry name" value="LacI/GalR-like_sensor"/>
</dbReference>
<dbReference type="PROSITE" id="PS51000">
    <property type="entry name" value="HTH_DEOR_2"/>
    <property type="match status" value="1"/>
</dbReference>
<evidence type="ECO:0000256" key="2">
    <source>
        <dbReference type="ARBA" id="ARBA00023125"/>
    </source>
</evidence>
<dbReference type="InterPro" id="IPR028082">
    <property type="entry name" value="Peripla_BP_I"/>
</dbReference>
<organism evidence="6 7">
    <name type="scientific">Kribbella antiqua</name>
    <dbReference type="NCBI Taxonomy" id="2512217"/>
    <lineage>
        <taxon>Bacteria</taxon>
        <taxon>Bacillati</taxon>
        <taxon>Actinomycetota</taxon>
        <taxon>Actinomycetes</taxon>
        <taxon>Propionibacteriales</taxon>
        <taxon>Kribbellaceae</taxon>
        <taxon>Kribbella</taxon>
    </lineage>
</organism>
<evidence type="ECO:0000256" key="1">
    <source>
        <dbReference type="ARBA" id="ARBA00023015"/>
    </source>
</evidence>
<dbReference type="InterPro" id="IPR001034">
    <property type="entry name" value="DeoR_HTH"/>
</dbReference>
<sequence length="403" mass="44385">MTDDRLFGPQRQERLMDELRRQGSIRVREFAALLGVSELTVRRDIAALASQNLLTKVHGGATLPTDLGPATQVRRRGTAAPRFTIGMVVPSLDYYWPAIVGGARSAAAAQGVQINLRGSTYDWAEDQRQITRLIESQQVQGLLLAPNLDGDGVPEMIEWIGNLPVPVILIERQPPRWTPTKNQLEWVRSDHALGLEIAVRHLHEHGHRSIGLVLSKGSPTSAHLERGWELVCADLDLSPDLVVRESVRMQQPGYRETIAQLLDRCRAAGTTALVIHSDPDAMSVAQYCVERGMAIPEDLAIVAYDDEVAKLAEPAMTAVRPPKPMVGRTAVELMVARLIEGRRRPSQRILITPELIIRDSSIPHFQPANQPAADSPPGRPTTRRAHPPVRSSDAEGVPVRRPG</sequence>
<name>A0A4R2ISC6_9ACTN</name>
<gene>
    <name evidence="6" type="ORF">EV646_106227</name>
</gene>
<dbReference type="SUPFAM" id="SSF53822">
    <property type="entry name" value="Periplasmic binding protein-like I"/>
    <property type="match status" value="1"/>
</dbReference>
<dbReference type="GO" id="GO:0003700">
    <property type="term" value="F:DNA-binding transcription factor activity"/>
    <property type="evidence" value="ECO:0007669"/>
    <property type="project" value="InterPro"/>
</dbReference>
<protein>
    <submittedName>
        <fullName evidence="6">DNA-binding LacI/PurR family transcriptional regulator</fullName>
    </submittedName>
</protein>
<dbReference type="Pfam" id="PF08220">
    <property type="entry name" value="HTH_DeoR"/>
    <property type="match status" value="1"/>
</dbReference>
<dbReference type="Gene3D" id="3.40.50.2300">
    <property type="match status" value="2"/>
</dbReference>
<dbReference type="SUPFAM" id="SSF46785">
    <property type="entry name" value="Winged helix' DNA-binding domain"/>
    <property type="match status" value="1"/>
</dbReference>
<evidence type="ECO:0000256" key="3">
    <source>
        <dbReference type="ARBA" id="ARBA00023163"/>
    </source>
</evidence>
<evidence type="ECO:0000256" key="4">
    <source>
        <dbReference type="SAM" id="MobiDB-lite"/>
    </source>
</evidence>
<evidence type="ECO:0000259" key="5">
    <source>
        <dbReference type="PROSITE" id="PS51000"/>
    </source>
</evidence>
<dbReference type="AlphaFoldDB" id="A0A4R2ISC6"/>
<dbReference type="Proteomes" id="UP000295573">
    <property type="component" value="Unassembled WGS sequence"/>
</dbReference>
<accession>A0A4R2ISC6</accession>
<proteinExistence type="predicted"/>
<dbReference type="InterPro" id="IPR036390">
    <property type="entry name" value="WH_DNA-bd_sf"/>
</dbReference>
<dbReference type="Pfam" id="PF13377">
    <property type="entry name" value="Peripla_BP_3"/>
    <property type="match status" value="1"/>
</dbReference>
<dbReference type="RefSeq" id="WP_241996157.1">
    <property type="nucleotide sequence ID" value="NZ_SLWR01000006.1"/>
</dbReference>
<comment type="caution">
    <text evidence="6">The sequence shown here is derived from an EMBL/GenBank/DDBJ whole genome shotgun (WGS) entry which is preliminary data.</text>
</comment>
<dbReference type="PANTHER" id="PTHR30146">
    <property type="entry name" value="LACI-RELATED TRANSCRIPTIONAL REPRESSOR"/>
    <property type="match status" value="1"/>
</dbReference>
<evidence type="ECO:0000313" key="6">
    <source>
        <dbReference type="EMBL" id="TCO46988.1"/>
    </source>
</evidence>
<feature type="region of interest" description="Disordered" evidence="4">
    <location>
        <begin position="363"/>
        <end position="403"/>
    </location>
</feature>
<keyword evidence="3" id="KW-0804">Transcription</keyword>
<feature type="domain" description="HTH deoR-type" evidence="5">
    <location>
        <begin position="8"/>
        <end position="63"/>
    </location>
</feature>
<keyword evidence="2 6" id="KW-0238">DNA-binding</keyword>
<dbReference type="Gene3D" id="1.10.10.10">
    <property type="entry name" value="Winged helix-like DNA-binding domain superfamily/Winged helix DNA-binding domain"/>
    <property type="match status" value="1"/>
</dbReference>
<dbReference type="InterPro" id="IPR036388">
    <property type="entry name" value="WH-like_DNA-bd_sf"/>
</dbReference>
<keyword evidence="7" id="KW-1185">Reference proteome</keyword>
<dbReference type="EMBL" id="SLWR01000006">
    <property type="protein sequence ID" value="TCO46988.1"/>
    <property type="molecule type" value="Genomic_DNA"/>
</dbReference>
<dbReference type="SMART" id="SM00420">
    <property type="entry name" value="HTH_DEOR"/>
    <property type="match status" value="1"/>
</dbReference>